<reference evidence="4" key="3">
    <citation type="submission" date="2020-09" db="EMBL/GenBank/DDBJ databases">
        <authorList>
            <person name="Sun Q."/>
            <person name="Zhou Y."/>
        </authorList>
    </citation>
    <scope>NUCLEOTIDE SEQUENCE</scope>
    <source>
        <strain evidence="4">CGMCC 4.7206</strain>
    </source>
</reference>
<organism evidence="4 5">
    <name type="scientific">Saccharopolyspora thermophila</name>
    <dbReference type="NCBI Taxonomy" id="89367"/>
    <lineage>
        <taxon>Bacteria</taxon>
        <taxon>Bacillati</taxon>
        <taxon>Actinomycetota</taxon>
        <taxon>Actinomycetes</taxon>
        <taxon>Pseudonocardiales</taxon>
        <taxon>Pseudonocardiaceae</taxon>
        <taxon>Saccharopolyspora</taxon>
    </lineage>
</organism>
<dbReference type="AlphaFoldDB" id="A0A917N9T1"/>
<dbReference type="Proteomes" id="UP000597989">
    <property type="component" value="Unassembled WGS sequence"/>
</dbReference>
<accession>A0A917N9T1</accession>
<dbReference type="GO" id="GO:0000166">
    <property type="term" value="F:nucleotide binding"/>
    <property type="evidence" value="ECO:0007669"/>
    <property type="project" value="InterPro"/>
</dbReference>
<dbReference type="Pfam" id="PF22725">
    <property type="entry name" value="GFO_IDH_MocA_C3"/>
    <property type="match status" value="1"/>
</dbReference>
<evidence type="ECO:0000313" key="5">
    <source>
        <dbReference type="Proteomes" id="UP000597989"/>
    </source>
</evidence>
<dbReference type="Gene3D" id="3.40.50.720">
    <property type="entry name" value="NAD(P)-binding Rossmann-like Domain"/>
    <property type="match status" value="1"/>
</dbReference>
<evidence type="ECO:0000313" key="3">
    <source>
        <dbReference type="EMBL" id="GAA0532673.1"/>
    </source>
</evidence>
<reference evidence="4 5" key="1">
    <citation type="journal article" date="2014" name="Int. J. Syst. Evol. Microbiol.">
        <title>Complete genome sequence of Corynebacterium casei LMG S-19264T (=DSM 44701T), isolated from a smear-ripened cheese.</title>
        <authorList>
            <consortium name="US DOE Joint Genome Institute (JGI-PGF)"/>
            <person name="Walter F."/>
            <person name="Albersmeier A."/>
            <person name="Kalinowski J."/>
            <person name="Ruckert C."/>
        </authorList>
    </citation>
    <scope>NUCLEOTIDE SEQUENCE [LARGE SCALE GENOMIC DNA]</scope>
    <source>
        <strain evidence="4 5">CGMCC 4.7206</strain>
    </source>
</reference>
<dbReference type="EMBL" id="BAAAHC010000015">
    <property type="protein sequence ID" value="GAA0532673.1"/>
    <property type="molecule type" value="Genomic_DNA"/>
</dbReference>
<dbReference type="EMBL" id="BMMT01000004">
    <property type="protein sequence ID" value="GGI80595.1"/>
    <property type="molecule type" value="Genomic_DNA"/>
</dbReference>
<evidence type="ECO:0000259" key="2">
    <source>
        <dbReference type="Pfam" id="PF22725"/>
    </source>
</evidence>
<reference evidence="3 6" key="2">
    <citation type="journal article" date="2019" name="Int. J. Syst. Evol. Microbiol.">
        <title>The Global Catalogue of Microorganisms (GCM) 10K type strain sequencing project: providing services to taxonomists for standard genome sequencing and annotation.</title>
        <authorList>
            <consortium name="The Broad Institute Genomics Platform"/>
            <consortium name="The Broad Institute Genome Sequencing Center for Infectious Disease"/>
            <person name="Wu L."/>
            <person name="Ma J."/>
        </authorList>
    </citation>
    <scope>NUCLEOTIDE SEQUENCE [LARGE SCALE GENOMIC DNA]</scope>
    <source>
        <strain evidence="3 6">JCM 10664</strain>
    </source>
</reference>
<dbReference type="Proteomes" id="UP001500220">
    <property type="component" value="Unassembled WGS sequence"/>
</dbReference>
<evidence type="ECO:0000313" key="6">
    <source>
        <dbReference type="Proteomes" id="UP001500220"/>
    </source>
</evidence>
<gene>
    <name evidence="3" type="ORF">GCM10009545_38980</name>
    <name evidence="4" type="ORF">GCM10011581_17360</name>
</gene>
<evidence type="ECO:0000313" key="4">
    <source>
        <dbReference type="EMBL" id="GGI80595.1"/>
    </source>
</evidence>
<keyword evidence="6" id="KW-1185">Reference proteome</keyword>
<dbReference type="PANTHER" id="PTHR43249:SF1">
    <property type="entry name" value="D-GLUCOSIDE 3-DEHYDROGENASE"/>
    <property type="match status" value="1"/>
</dbReference>
<dbReference type="InterPro" id="IPR000683">
    <property type="entry name" value="Gfo/Idh/MocA-like_OxRdtase_N"/>
</dbReference>
<dbReference type="PANTHER" id="PTHR43249">
    <property type="entry name" value="UDP-N-ACETYL-2-AMINO-2-DEOXY-D-GLUCURONATE OXIDASE"/>
    <property type="match status" value="1"/>
</dbReference>
<reference evidence="3" key="4">
    <citation type="submission" date="2023-12" db="EMBL/GenBank/DDBJ databases">
        <authorList>
            <person name="Sun Q."/>
            <person name="Inoue M."/>
        </authorList>
    </citation>
    <scope>NUCLEOTIDE SEQUENCE</scope>
    <source>
        <strain evidence="3">JCM 10664</strain>
    </source>
</reference>
<dbReference type="Gene3D" id="3.30.360.10">
    <property type="entry name" value="Dihydrodipicolinate Reductase, domain 2"/>
    <property type="match status" value="1"/>
</dbReference>
<comment type="caution">
    <text evidence="4">The sequence shown here is derived from an EMBL/GenBank/DDBJ whole genome shotgun (WGS) entry which is preliminary data.</text>
</comment>
<proteinExistence type="predicted"/>
<dbReference type="InterPro" id="IPR052515">
    <property type="entry name" value="Gfo/Idh/MocA_Oxidoreductase"/>
</dbReference>
<dbReference type="InterPro" id="IPR055170">
    <property type="entry name" value="GFO_IDH_MocA-like_dom"/>
</dbReference>
<dbReference type="SUPFAM" id="SSF55347">
    <property type="entry name" value="Glyceraldehyde-3-phosphate dehydrogenase-like, C-terminal domain"/>
    <property type="match status" value="1"/>
</dbReference>
<dbReference type="InterPro" id="IPR036291">
    <property type="entry name" value="NAD(P)-bd_dom_sf"/>
</dbReference>
<dbReference type="RefSeq" id="WP_268240313.1">
    <property type="nucleotide sequence ID" value="NZ_BAAAHC010000015.1"/>
</dbReference>
<feature type="domain" description="Gfo/Idh/MocA-like oxidoreductase N-terminal" evidence="1">
    <location>
        <begin position="5"/>
        <end position="118"/>
    </location>
</feature>
<dbReference type="Pfam" id="PF01408">
    <property type="entry name" value="GFO_IDH_MocA"/>
    <property type="match status" value="1"/>
</dbReference>
<sequence length="339" mass="36278">MPTHAIIGCGRVAPNHVDGFRALDDYDLTWACDRDAVLAKEFSAEHGIARWSSSVDEVLGDAELTSVSIAVDHAQHAELAERALLADKHVLVEKPLCLSVSDAKRLAELAAARGLVLSAVSQHRYDPVVLAVREWLRDGLLGRLLYVRASLEASREPEYYTESYWRGTRAGEGGSALINQGYHCLDVTRLLCGELEVRAAVANTTALAGTIETEDTLAALLVAGDTPVSLHVTVGSTTQWRTRIELVGDRGTASFDIDHPGAVHRASGNAELERRAEAVRNREVEPPPPGIGYYGVSHRRQIADFAAAVRDGTPMAASAEAGVGMVRLLTALYAAAGAA</sequence>
<dbReference type="SUPFAM" id="SSF51735">
    <property type="entry name" value="NAD(P)-binding Rossmann-fold domains"/>
    <property type="match status" value="1"/>
</dbReference>
<evidence type="ECO:0000259" key="1">
    <source>
        <dbReference type="Pfam" id="PF01408"/>
    </source>
</evidence>
<name>A0A917N9T1_9PSEU</name>
<feature type="domain" description="GFO/IDH/MocA-like oxidoreductase" evidence="2">
    <location>
        <begin position="130"/>
        <end position="253"/>
    </location>
</feature>
<protein>
    <submittedName>
        <fullName evidence="3 4">Oxidoreductase</fullName>
    </submittedName>
</protein>